<keyword evidence="3" id="KW-1185">Reference proteome</keyword>
<dbReference type="STRING" id="6313.A0A0K0DR00"/>
<evidence type="ECO:0000313" key="4">
    <source>
        <dbReference type="WBParaSite" id="ACAC_0001418901-mRNA-1"/>
    </source>
</evidence>
<evidence type="ECO:0000256" key="1">
    <source>
        <dbReference type="SAM" id="MobiDB-lite"/>
    </source>
</evidence>
<dbReference type="SUPFAM" id="SSF81321">
    <property type="entry name" value="Family A G protein-coupled receptor-like"/>
    <property type="match status" value="1"/>
</dbReference>
<protein>
    <submittedName>
        <fullName evidence="4">G_PROTEIN_RECEP_F1_2 domain-containing protein</fullName>
    </submittedName>
</protein>
<dbReference type="Proteomes" id="UP000035642">
    <property type="component" value="Unassembled WGS sequence"/>
</dbReference>
<dbReference type="InterPro" id="IPR052954">
    <property type="entry name" value="GPCR-Ligand_Int"/>
</dbReference>
<feature type="transmembrane region" description="Helical" evidence="2">
    <location>
        <begin position="75"/>
        <end position="99"/>
    </location>
</feature>
<evidence type="ECO:0000256" key="2">
    <source>
        <dbReference type="SAM" id="Phobius"/>
    </source>
</evidence>
<proteinExistence type="predicted"/>
<feature type="region of interest" description="Disordered" evidence="1">
    <location>
        <begin position="1"/>
        <end position="37"/>
    </location>
</feature>
<organism evidence="3 4">
    <name type="scientific">Angiostrongylus cantonensis</name>
    <name type="common">Rat lungworm</name>
    <dbReference type="NCBI Taxonomy" id="6313"/>
    <lineage>
        <taxon>Eukaryota</taxon>
        <taxon>Metazoa</taxon>
        <taxon>Ecdysozoa</taxon>
        <taxon>Nematoda</taxon>
        <taxon>Chromadorea</taxon>
        <taxon>Rhabditida</taxon>
        <taxon>Rhabditina</taxon>
        <taxon>Rhabditomorpha</taxon>
        <taxon>Strongyloidea</taxon>
        <taxon>Metastrongylidae</taxon>
        <taxon>Angiostrongylus</taxon>
    </lineage>
</organism>
<keyword evidence="2" id="KW-0472">Membrane</keyword>
<reference evidence="4" key="2">
    <citation type="submission" date="2017-02" db="UniProtKB">
        <authorList>
            <consortium name="WormBaseParasite"/>
        </authorList>
    </citation>
    <scope>IDENTIFICATION</scope>
</reference>
<dbReference type="PANTHER" id="PTHR46641:SF1">
    <property type="entry name" value="G-PROTEIN COUPLED RECEPTORS FAMILY 1 PROFILE DOMAIN-CONTAINING PROTEIN"/>
    <property type="match status" value="1"/>
</dbReference>
<keyword evidence="2" id="KW-0812">Transmembrane</keyword>
<dbReference type="WBParaSite" id="ACAC_0001418901-mRNA-1">
    <property type="protein sequence ID" value="ACAC_0001418901-mRNA-1"/>
    <property type="gene ID" value="ACAC_0001418901"/>
</dbReference>
<sequence length="168" mass="18248">MENMTSLSSSSLSSSSSSSSSSLSSPSSLSSTSSPASSAFNNVVITSVEDLLCFAMNTSCACHSEYQFYDFDERMLLGLVALPIIVFGLCANLTSVRIFTHRLMSSSSINWYLAVLSASDTLILISAFFVLSLPRLGEYLAWWRANYIRSKKKEIGVSSDVDVLLCNC</sequence>
<evidence type="ECO:0000313" key="3">
    <source>
        <dbReference type="Proteomes" id="UP000035642"/>
    </source>
</evidence>
<accession>A0A0K0DR00</accession>
<dbReference type="Gene3D" id="1.20.1070.10">
    <property type="entry name" value="Rhodopsin 7-helix transmembrane proteins"/>
    <property type="match status" value="1"/>
</dbReference>
<feature type="transmembrane region" description="Helical" evidence="2">
    <location>
        <begin position="111"/>
        <end position="133"/>
    </location>
</feature>
<name>A0A0K0DR00_ANGCA</name>
<reference evidence="3" key="1">
    <citation type="submission" date="2012-09" db="EMBL/GenBank/DDBJ databases">
        <authorList>
            <person name="Martin A.A."/>
        </authorList>
    </citation>
    <scope>NUCLEOTIDE SEQUENCE</scope>
</reference>
<dbReference type="AlphaFoldDB" id="A0A0K0DR00"/>
<dbReference type="PANTHER" id="PTHR46641">
    <property type="entry name" value="FMRFAMIDE RECEPTOR-RELATED"/>
    <property type="match status" value="1"/>
</dbReference>
<keyword evidence="2" id="KW-1133">Transmembrane helix</keyword>